<evidence type="ECO:0000313" key="1">
    <source>
        <dbReference type="EMBL" id="MBB3880137.1"/>
    </source>
</evidence>
<dbReference type="InterPro" id="IPR011050">
    <property type="entry name" value="Pectin_lyase_fold/virulence"/>
</dbReference>
<dbReference type="Gene3D" id="2.160.20.10">
    <property type="entry name" value="Single-stranded right-handed beta-helix, Pectin lyase-like"/>
    <property type="match status" value="1"/>
</dbReference>
<keyword evidence="2" id="KW-1185">Reference proteome</keyword>
<gene>
    <name evidence="1" type="ORF">GGR48_002580</name>
</gene>
<reference evidence="1 2" key="1">
    <citation type="submission" date="2020-08" db="EMBL/GenBank/DDBJ databases">
        <title>Genomic Encyclopedia of Type Strains, Phase IV (KMG-IV): sequencing the most valuable type-strain genomes for metagenomic binning, comparative biology and taxonomic classification.</title>
        <authorList>
            <person name="Goeker M."/>
        </authorList>
    </citation>
    <scope>NUCLEOTIDE SEQUENCE [LARGE SCALE GENOMIC DNA]</scope>
    <source>
        <strain evidence="1 2">DSM 19512</strain>
    </source>
</reference>
<evidence type="ECO:0008006" key="3">
    <source>
        <dbReference type="Google" id="ProtNLM"/>
    </source>
</evidence>
<comment type="caution">
    <text evidence="1">The sequence shown here is derived from an EMBL/GenBank/DDBJ whole genome shotgun (WGS) entry which is preliminary data.</text>
</comment>
<evidence type="ECO:0000313" key="2">
    <source>
        <dbReference type="Proteomes" id="UP000538670"/>
    </source>
</evidence>
<dbReference type="InterPro" id="IPR012334">
    <property type="entry name" value="Pectin_lyas_fold"/>
</dbReference>
<dbReference type="SUPFAM" id="SSF51126">
    <property type="entry name" value="Pectin lyase-like"/>
    <property type="match status" value="1"/>
</dbReference>
<dbReference type="AlphaFoldDB" id="A0A7W6F3S5"/>
<name>A0A7W6F3S5_9SPHN</name>
<organism evidence="1 2">
    <name type="scientific">Sphingomonas pseudosanguinis</name>
    <dbReference type="NCBI Taxonomy" id="413712"/>
    <lineage>
        <taxon>Bacteria</taxon>
        <taxon>Pseudomonadati</taxon>
        <taxon>Pseudomonadota</taxon>
        <taxon>Alphaproteobacteria</taxon>
        <taxon>Sphingomonadales</taxon>
        <taxon>Sphingomonadaceae</taxon>
        <taxon>Sphingomonas</taxon>
    </lineage>
</organism>
<proteinExistence type="predicted"/>
<dbReference type="RefSeq" id="WP_183952252.1">
    <property type="nucleotide sequence ID" value="NZ_JACIDH010000012.1"/>
</dbReference>
<dbReference type="Proteomes" id="UP000538670">
    <property type="component" value="Unassembled WGS sequence"/>
</dbReference>
<sequence>MAIAGLATARMYIDPKPRSQSPNLSGKTVNVRDFCTADGLHSDSKTYQALIDSQPSTIIYPDNTTLILDAPIRLNSDQEHIFGSNVRIEADVEGFALSATGLTGQNLGALVQPIDRYSKSIILDRNPEINPGDVIILANLSNPNSINNDINIVDKVYANTITTRHPIGRDFPTEKFAIYHVYYVIKNLTLRGNLRIKNQNPLGGIIRFVYTSNIVIDGIDIEDSGYIGISFENSMNGRFDNINIKGAGASGLGFRSSKIISINNLTANGIRSDEALTFYDNVSIADVKNVNINQYNFKDRKKGESAGNNILIDMYCSHIKLDNVFCRGSSTYNFMINNNSNYCSISNFDLGDSNLGGIRISDFSKYNKIGSGKISDIIDISDQEAGKLVSGISIGESCTGTEISPSISFKGILTGKHIMRWSDTRRL</sequence>
<protein>
    <recommendedName>
        <fullName evidence="3">Right handed beta helix domain-containing protein</fullName>
    </recommendedName>
</protein>
<accession>A0A7W6F3S5</accession>
<dbReference type="EMBL" id="JACIDH010000012">
    <property type="protein sequence ID" value="MBB3880137.1"/>
    <property type="molecule type" value="Genomic_DNA"/>
</dbReference>